<dbReference type="PANTHER" id="PTHR33755">
    <property type="entry name" value="TOXIN PARE1-RELATED"/>
    <property type="match status" value="1"/>
</dbReference>
<dbReference type="EMBL" id="PHHE01000001">
    <property type="protein sequence ID" value="PKA71688.1"/>
    <property type="molecule type" value="Genomic_DNA"/>
</dbReference>
<evidence type="ECO:0000256" key="1">
    <source>
        <dbReference type="ARBA" id="ARBA00006226"/>
    </source>
</evidence>
<name>A0ABX4Q4N0_9PSED</name>
<reference evidence="3 4" key="1">
    <citation type="submission" date="2017-11" db="EMBL/GenBank/DDBJ databases">
        <title>Genome sequencing of a diverse group of Pseudomonas species.</title>
        <authorList>
            <person name="Loper J."/>
        </authorList>
    </citation>
    <scope>NUCLEOTIDE SEQUENCE [LARGE SCALE GENOMIC DNA]</scope>
    <source>
        <strain evidence="3 4">LMG 25716</strain>
    </source>
</reference>
<dbReference type="Proteomes" id="UP000232455">
    <property type="component" value="Unassembled WGS sequence"/>
</dbReference>
<organism evidence="3 4">
    <name type="scientific">Pseudomonas baetica</name>
    <dbReference type="NCBI Taxonomy" id="674054"/>
    <lineage>
        <taxon>Bacteria</taxon>
        <taxon>Pseudomonadati</taxon>
        <taxon>Pseudomonadota</taxon>
        <taxon>Gammaproteobacteria</taxon>
        <taxon>Pseudomonadales</taxon>
        <taxon>Pseudomonadaceae</taxon>
        <taxon>Pseudomonas</taxon>
    </lineage>
</organism>
<proteinExistence type="inferred from homology"/>
<dbReference type="InterPro" id="IPR051803">
    <property type="entry name" value="TA_system_RelE-like_toxin"/>
</dbReference>
<dbReference type="InterPro" id="IPR007712">
    <property type="entry name" value="RelE/ParE_toxin"/>
</dbReference>
<dbReference type="InterPro" id="IPR035093">
    <property type="entry name" value="RelE/ParE_toxin_dom_sf"/>
</dbReference>
<dbReference type="Pfam" id="PF05016">
    <property type="entry name" value="ParE_toxin"/>
    <property type="match status" value="1"/>
</dbReference>
<sequence>MPMRVEWLKTALKNLDDEASCIAIENPKAASELVQAILASVDHLARFPASGREGRLAGTREWPLPDRPYLIPYRVRQGRLQVLRVFHTRRLPPSKW</sequence>
<protein>
    <submittedName>
        <fullName evidence="3">Plasmid stabilization system protein ParE</fullName>
    </submittedName>
</protein>
<evidence type="ECO:0000313" key="4">
    <source>
        <dbReference type="Proteomes" id="UP000232455"/>
    </source>
</evidence>
<keyword evidence="4" id="KW-1185">Reference proteome</keyword>
<comment type="similarity">
    <text evidence="1">Belongs to the RelE toxin family.</text>
</comment>
<comment type="caution">
    <text evidence="3">The sequence shown here is derived from an EMBL/GenBank/DDBJ whole genome shotgun (WGS) entry which is preliminary data.</text>
</comment>
<evidence type="ECO:0000313" key="3">
    <source>
        <dbReference type="EMBL" id="PKA71688.1"/>
    </source>
</evidence>
<dbReference type="Gene3D" id="3.30.2310.20">
    <property type="entry name" value="RelE-like"/>
    <property type="match status" value="1"/>
</dbReference>
<accession>A0ABX4Q4N0</accession>
<evidence type="ECO:0000256" key="2">
    <source>
        <dbReference type="ARBA" id="ARBA00022649"/>
    </source>
</evidence>
<gene>
    <name evidence="3" type="ORF">ATI02_4681</name>
</gene>
<keyword evidence="2" id="KW-1277">Toxin-antitoxin system</keyword>